<protein>
    <submittedName>
        <fullName evidence="1">Uncharacterized protein</fullName>
    </submittedName>
</protein>
<dbReference type="RefSeq" id="WP_046084428.1">
    <property type="nucleotide sequence ID" value="NZ_LAKD02000049.1"/>
</dbReference>
<keyword evidence="2" id="KW-1185">Reference proteome</keyword>
<gene>
    <name evidence="1" type="ORF">VT50_0220375</name>
</gene>
<dbReference type="EMBL" id="LAKD02000049">
    <property type="protein sequence ID" value="OPF78183.1"/>
    <property type="molecule type" value="Genomic_DNA"/>
</dbReference>
<dbReference type="AlphaFoldDB" id="A0A1V4D2W6"/>
<evidence type="ECO:0000313" key="2">
    <source>
        <dbReference type="Proteomes" id="UP000033615"/>
    </source>
</evidence>
<comment type="caution">
    <text evidence="1">The sequence shown here is derived from an EMBL/GenBank/DDBJ whole genome shotgun (WGS) entry which is preliminary data.</text>
</comment>
<organism evidence="1 2">
    <name type="scientific">Streptomyces antioxidans</name>
    <dbReference type="NCBI Taxonomy" id="1507734"/>
    <lineage>
        <taxon>Bacteria</taxon>
        <taxon>Bacillati</taxon>
        <taxon>Actinomycetota</taxon>
        <taxon>Actinomycetes</taxon>
        <taxon>Kitasatosporales</taxon>
        <taxon>Streptomycetaceae</taxon>
        <taxon>Streptomyces</taxon>
    </lineage>
</organism>
<evidence type="ECO:0000313" key="1">
    <source>
        <dbReference type="EMBL" id="OPF78183.1"/>
    </source>
</evidence>
<name>A0A1V4D2W6_9ACTN</name>
<proteinExistence type="predicted"/>
<reference evidence="1" key="1">
    <citation type="submission" date="2016-12" db="EMBL/GenBank/DDBJ databases">
        <title>Genome sequence of Streptomyces antioxidans MUSC 164.</title>
        <authorList>
            <person name="Lee L.-H."/>
            <person name="Ser H.-L."/>
        </authorList>
    </citation>
    <scope>NUCLEOTIDE SEQUENCE [LARGE SCALE GENOMIC DNA]</scope>
    <source>
        <strain evidence="1">MUSC 164</strain>
    </source>
</reference>
<dbReference type="Proteomes" id="UP000033615">
    <property type="component" value="Unassembled WGS sequence"/>
</dbReference>
<sequence>MSSQPIEASAPLIPMPSLTPDALRAAVAQIIPSRLPELNEHLASAATSAQRISSVGPLRAFTAHWGTVVNIERWPQRAARFHACEELAADPLADPEAARAAASEVGRILRTAGEEIGAG</sequence>
<accession>A0A1V4D2W6</accession>